<reference evidence="1 2" key="1">
    <citation type="journal article" date="2016" name="Nat. Commun.">
        <title>Extremotolerant tardigrade genome and improved radiotolerance of human cultured cells by tardigrade-unique protein.</title>
        <authorList>
            <person name="Hashimoto T."/>
            <person name="Horikawa D.D."/>
            <person name="Saito Y."/>
            <person name="Kuwahara H."/>
            <person name="Kozuka-Hata H."/>
            <person name="Shin-I T."/>
            <person name="Minakuchi Y."/>
            <person name="Ohishi K."/>
            <person name="Motoyama A."/>
            <person name="Aizu T."/>
            <person name="Enomoto A."/>
            <person name="Kondo K."/>
            <person name="Tanaka S."/>
            <person name="Hara Y."/>
            <person name="Koshikawa S."/>
            <person name="Sagara H."/>
            <person name="Miura T."/>
            <person name="Yokobori S."/>
            <person name="Miyagawa K."/>
            <person name="Suzuki Y."/>
            <person name="Kubo T."/>
            <person name="Oyama M."/>
            <person name="Kohara Y."/>
            <person name="Fujiyama A."/>
            <person name="Arakawa K."/>
            <person name="Katayama T."/>
            <person name="Toyoda A."/>
            <person name="Kunieda T."/>
        </authorList>
    </citation>
    <scope>NUCLEOTIDE SEQUENCE [LARGE SCALE GENOMIC DNA]</scope>
    <source>
        <strain evidence="1 2">YOKOZUNA-1</strain>
    </source>
</reference>
<name>A0A1D1VQ35_RAMVA</name>
<dbReference type="AlphaFoldDB" id="A0A1D1VQ35"/>
<dbReference type="EMBL" id="BDGG01000009">
    <property type="protein sequence ID" value="GAV03071.1"/>
    <property type="molecule type" value="Genomic_DNA"/>
</dbReference>
<gene>
    <name evidence="1" type="primary">RvY_13553-1</name>
    <name evidence="1" type="synonym">RvY_13553.1</name>
    <name evidence="1" type="ORF">RvY_13553</name>
</gene>
<keyword evidence="2" id="KW-1185">Reference proteome</keyword>
<dbReference type="Proteomes" id="UP000186922">
    <property type="component" value="Unassembled WGS sequence"/>
</dbReference>
<dbReference type="InterPro" id="IPR036047">
    <property type="entry name" value="F-box-like_dom_sf"/>
</dbReference>
<proteinExistence type="predicted"/>
<accession>A0A1D1VQ35</accession>
<sequence length="346" mass="39961">MAVKDCSQNSLLGLSPRQDEPHHTYGIIHLPVGLLLEIFYELEISHRQRLRRVSREWLRELSTIYLQGVVRMDVPIYMAGFDPHFRFESFPALKLRWDMAARQPSAILDALNWLLSRLAQAVTSHTKVLQLNWIECTNNYTLLESMTTWFFLIMMVTVAKEDIVGRRIGDNVSYLLLDNFSGADGIRNLSVIEQLGGISGAPYIPISTIAFRRCRFDLIGHFVSFFNMPSGYPDCEFELLPMECPAWSHVSLRILRLGMGPEELEKYMVQELNQTFPTLPQSLLDMLSRKAAQLPEAATERWKKELTRNEPIFHGLKNEEIDLEGVEWSHLRPCSLLFFLSFKRLV</sequence>
<evidence type="ECO:0000313" key="2">
    <source>
        <dbReference type="Proteomes" id="UP000186922"/>
    </source>
</evidence>
<evidence type="ECO:0000313" key="1">
    <source>
        <dbReference type="EMBL" id="GAV03071.1"/>
    </source>
</evidence>
<organism evidence="1 2">
    <name type="scientific">Ramazzottius varieornatus</name>
    <name type="common">Water bear</name>
    <name type="synonym">Tardigrade</name>
    <dbReference type="NCBI Taxonomy" id="947166"/>
    <lineage>
        <taxon>Eukaryota</taxon>
        <taxon>Metazoa</taxon>
        <taxon>Ecdysozoa</taxon>
        <taxon>Tardigrada</taxon>
        <taxon>Eutardigrada</taxon>
        <taxon>Parachela</taxon>
        <taxon>Hypsibioidea</taxon>
        <taxon>Ramazzottiidae</taxon>
        <taxon>Ramazzottius</taxon>
    </lineage>
</organism>
<protein>
    <recommendedName>
        <fullName evidence="3">F-box domain-containing protein</fullName>
    </recommendedName>
</protein>
<evidence type="ECO:0008006" key="3">
    <source>
        <dbReference type="Google" id="ProtNLM"/>
    </source>
</evidence>
<dbReference type="SUPFAM" id="SSF81383">
    <property type="entry name" value="F-box domain"/>
    <property type="match status" value="1"/>
</dbReference>
<comment type="caution">
    <text evidence="1">The sequence shown here is derived from an EMBL/GenBank/DDBJ whole genome shotgun (WGS) entry which is preliminary data.</text>
</comment>